<keyword evidence="1" id="KW-1133">Transmembrane helix</keyword>
<evidence type="ECO:0000313" key="3">
    <source>
        <dbReference type="Proteomes" id="UP000326202"/>
    </source>
</evidence>
<dbReference type="OrthoDB" id="9861195at2"/>
<keyword evidence="1" id="KW-0472">Membrane</keyword>
<evidence type="ECO:0000313" key="2">
    <source>
        <dbReference type="EMBL" id="QEX15708.1"/>
    </source>
</evidence>
<reference evidence="2 3" key="1">
    <citation type="submission" date="2019-08" db="EMBL/GenBank/DDBJ databases">
        <title>Hyperibacter terrae gen. nov., sp. nov. and Hyperibacter viscosus sp. nov., two new members in the family Rhodospirillaceae isolated from the rhizosphere of Hypericum perforatum.</title>
        <authorList>
            <person name="Noviana Z."/>
        </authorList>
    </citation>
    <scope>NUCLEOTIDE SEQUENCE [LARGE SCALE GENOMIC DNA]</scope>
    <source>
        <strain evidence="2 3">R5913</strain>
    </source>
</reference>
<proteinExistence type="predicted"/>
<keyword evidence="3" id="KW-1185">Reference proteome</keyword>
<name>A0A5J6ME44_9PROT</name>
<evidence type="ECO:0000256" key="1">
    <source>
        <dbReference type="SAM" id="Phobius"/>
    </source>
</evidence>
<dbReference type="Proteomes" id="UP000326202">
    <property type="component" value="Chromosome"/>
</dbReference>
<dbReference type="EMBL" id="CP042906">
    <property type="protein sequence ID" value="QEX15708.1"/>
    <property type="molecule type" value="Genomic_DNA"/>
</dbReference>
<dbReference type="AlphaFoldDB" id="A0A5J6ME44"/>
<keyword evidence="1" id="KW-0812">Transmembrane</keyword>
<dbReference type="KEGG" id="htq:FRZ44_09950"/>
<dbReference type="RefSeq" id="WP_151176137.1">
    <property type="nucleotide sequence ID" value="NZ_CP042906.1"/>
</dbReference>
<feature type="transmembrane region" description="Helical" evidence="1">
    <location>
        <begin position="28"/>
        <end position="48"/>
    </location>
</feature>
<accession>A0A5J6ME44</accession>
<gene>
    <name evidence="2" type="ORF">FRZ44_09950</name>
</gene>
<sequence>MRGNARFAQDNGSIPGGKGRKLIASIRVGLMSGAMLLALLVLSVPRVAESLGLKPPPGLVSVAQLGPSVPAWSQHPNEPGR</sequence>
<organism evidence="2 3">
    <name type="scientific">Hypericibacter terrae</name>
    <dbReference type="NCBI Taxonomy" id="2602015"/>
    <lineage>
        <taxon>Bacteria</taxon>
        <taxon>Pseudomonadati</taxon>
        <taxon>Pseudomonadota</taxon>
        <taxon>Alphaproteobacteria</taxon>
        <taxon>Rhodospirillales</taxon>
        <taxon>Dongiaceae</taxon>
        <taxon>Hypericibacter</taxon>
    </lineage>
</organism>
<protein>
    <submittedName>
        <fullName evidence="2">Uncharacterized protein</fullName>
    </submittedName>
</protein>